<evidence type="ECO:0000259" key="6">
    <source>
        <dbReference type="Pfam" id="PF00501"/>
    </source>
</evidence>
<evidence type="ECO:0000256" key="2">
    <source>
        <dbReference type="ARBA" id="ARBA00006432"/>
    </source>
</evidence>
<dbReference type="InterPro" id="IPR042099">
    <property type="entry name" value="ANL_N_sf"/>
</dbReference>
<dbReference type="AlphaFoldDB" id="A0A2N9G7X6"/>
<feature type="domain" description="AMP-binding enzyme C-terminal" evidence="7">
    <location>
        <begin position="461"/>
        <end position="534"/>
    </location>
</feature>
<dbReference type="PANTHER" id="PTHR43859:SF11">
    <property type="entry name" value="4-COUMARATE--COA LIGASE"/>
    <property type="match status" value="1"/>
</dbReference>
<evidence type="ECO:0008006" key="9">
    <source>
        <dbReference type="Google" id="ProtNLM"/>
    </source>
</evidence>
<keyword evidence="3" id="KW-0436">Ligase</keyword>
<reference evidence="8" key="1">
    <citation type="submission" date="2018-02" db="EMBL/GenBank/DDBJ databases">
        <authorList>
            <person name="Cohen D.B."/>
            <person name="Kent A.D."/>
        </authorList>
    </citation>
    <scope>NUCLEOTIDE SEQUENCE</scope>
</reference>
<evidence type="ECO:0000256" key="4">
    <source>
        <dbReference type="ARBA" id="ARBA00022741"/>
    </source>
</evidence>
<dbReference type="GO" id="GO:0005524">
    <property type="term" value="F:ATP binding"/>
    <property type="evidence" value="ECO:0007669"/>
    <property type="project" value="UniProtKB-KW"/>
</dbReference>
<dbReference type="Pfam" id="PF00501">
    <property type="entry name" value="AMP-binding"/>
    <property type="match status" value="1"/>
</dbReference>
<protein>
    <recommendedName>
        <fullName evidence="9">AMP-dependent synthetase/ligase domain-containing protein</fullName>
    </recommendedName>
</protein>
<proteinExistence type="inferred from homology"/>
<dbReference type="GO" id="GO:0005829">
    <property type="term" value="C:cytosol"/>
    <property type="evidence" value="ECO:0007669"/>
    <property type="project" value="UniProtKB-SubCell"/>
</dbReference>
<feature type="domain" description="AMP-dependent synthetase/ligase" evidence="6">
    <location>
        <begin position="20"/>
        <end position="410"/>
    </location>
</feature>
<evidence type="ECO:0000256" key="3">
    <source>
        <dbReference type="ARBA" id="ARBA00022598"/>
    </source>
</evidence>
<dbReference type="PANTHER" id="PTHR43859">
    <property type="entry name" value="ACYL-ACTIVATING ENZYME"/>
    <property type="match status" value="1"/>
</dbReference>
<sequence length="549" mass="59835">MEGAVQCSANYTPLTPVSFLERAANVYGDKVSIIYGADKTTWGETHKRCIKLASALVHLGISRGDIVVAFAPNIPALLELHFGVPMAGAIISALNTKLDTTMLALLLEQLEAKMIFVYYEFIEVVLEALTMLSKRKGKPPQLVLIVDQYDQKSSSIVKETPPGSLNYNDLLAMGQADFEIIRPNNECDPISVNYTSGSTGVPKGAIYSHRATYLNSLATIFRIDMRRMPVFLWTVDMFRCNGWCFTWAVAAIGGTNICLGSTLTAKLIFDAIFVHNVTHLCGKPIILNIIAESPACDQRKLPFKVDIIAAGALPTTQVLNKVVELGFNVNHGYGMTEALGPAIVTPWTPESQCCSTLDEQAKTKRREGRHNLMIDGVDVKDPNSMKSIPCDGKTIGEVMFKGNTMMSGYLKNPKATQEAFKGGWYRTGDIAVRHPGGCIEMKDRAKDIIISCGGEIVSTIEVEAVLLSHPKVLEAAVVGSNCTNRPCAFVKMKEGCGGACEAEEIIEFCGERLPKYMVPHSVVFGDLPVNSTGKIQKFLLREKAKAIGT</sequence>
<dbReference type="InterPro" id="IPR045851">
    <property type="entry name" value="AMP-bd_C_sf"/>
</dbReference>
<dbReference type="GO" id="GO:0016874">
    <property type="term" value="F:ligase activity"/>
    <property type="evidence" value="ECO:0007669"/>
    <property type="project" value="UniProtKB-KW"/>
</dbReference>
<keyword evidence="5" id="KW-0067">ATP-binding</keyword>
<name>A0A2N9G7X6_FAGSY</name>
<evidence type="ECO:0000256" key="5">
    <source>
        <dbReference type="ARBA" id="ARBA00022840"/>
    </source>
</evidence>
<accession>A0A2N9G7X6</accession>
<dbReference type="InterPro" id="IPR000873">
    <property type="entry name" value="AMP-dep_synth/lig_dom"/>
</dbReference>
<keyword evidence="4" id="KW-0547">Nucleotide-binding</keyword>
<comment type="subcellular location">
    <subcellularLocation>
        <location evidence="1">Cytoplasm</location>
        <location evidence="1">Cytosol</location>
    </subcellularLocation>
</comment>
<evidence type="ECO:0000256" key="1">
    <source>
        <dbReference type="ARBA" id="ARBA00004514"/>
    </source>
</evidence>
<dbReference type="Gene3D" id="3.30.300.30">
    <property type="match status" value="1"/>
</dbReference>
<evidence type="ECO:0000313" key="8">
    <source>
        <dbReference type="EMBL" id="SPC95555.1"/>
    </source>
</evidence>
<organism evidence="8">
    <name type="scientific">Fagus sylvatica</name>
    <name type="common">Beechnut</name>
    <dbReference type="NCBI Taxonomy" id="28930"/>
    <lineage>
        <taxon>Eukaryota</taxon>
        <taxon>Viridiplantae</taxon>
        <taxon>Streptophyta</taxon>
        <taxon>Embryophyta</taxon>
        <taxon>Tracheophyta</taxon>
        <taxon>Spermatophyta</taxon>
        <taxon>Magnoliopsida</taxon>
        <taxon>eudicotyledons</taxon>
        <taxon>Gunneridae</taxon>
        <taxon>Pentapetalae</taxon>
        <taxon>rosids</taxon>
        <taxon>fabids</taxon>
        <taxon>Fagales</taxon>
        <taxon>Fagaceae</taxon>
        <taxon>Fagus</taxon>
    </lineage>
</organism>
<dbReference type="Pfam" id="PF13193">
    <property type="entry name" value="AMP-binding_C"/>
    <property type="match status" value="1"/>
</dbReference>
<dbReference type="PROSITE" id="PS00455">
    <property type="entry name" value="AMP_BINDING"/>
    <property type="match status" value="1"/>
</dbReference>
<evidence type="ECO:0000259" key="7">
    <source>
        <dbReference type="Pfam" id="PF13193"/>
    </source>
</evidence>
<comment type="similarity">
    <text evidence="2">Belongs to the ATP-dependent AMP-binding enzyme family.</text>
</comment>
<dbReference type="EMBL" id="OIVN01001580">
    <property type="protein sequence ID" value="SPC95555.1"/>
    <property type="molecule type" value="Genomic_DNA"/>
</dbReference>
<gene>
    <name evidence="8" type="ORF">FSB_LOCUS23437</name>
</gene>
<dbReference type="InterPro" id="IPR025110">
    <property type="entry name" value="AMP-bd_C"/>
</dbReference>
<dbReference type="InterPro" id="IPR020845">
    <property type="entry name" value="AMP-binding_CS"/>
</dbReference>
<dbReference type="Gene3D" id="3.40.50.12780">
    <property type="entry name" value="N-terminal domain of ligase-like"/>
    <property type="match status" value="1"/>
</dbReference>
<dbReference type="SUPFAM" id="SSF56801">
    <property type="entry name" value="Acetyl-CoA synthetase-like"/>
    <property type="match status" value="1"/>
</dbReference>